<accession>A0A4P7MY49</accession>
<reference evidence="3 4" key="1">
    <citation type="journal article" date="2019" name="Mol. Biol. Evol.">
        <title>Blast fungal genomes show frequent chromosomal changes, gene gains and losses, and effector gene turnover.</title>
        <authorList>
            <person name="Gomez Luciano L.B."/>
            <person name="Jason Tsai I."/>
            <person name="Chuma I."/>
            <person name="Tosa Y."/>
            <person name="Chen Y.H."/>
            <person name="Li J.Y."/>
            <person name="Li M.Y."/>
            <person name="Jade Lu M.Y."/>
            <person name="Nakayashiki H."/>
            <person name="Li W.H."/>
        </authorList>
    </citation>
    <scope>NUCLEOTIDE SEQUENCE [LARGE SCALE GENOMIC DNA]</scope>
    <source>
        <strain evidence="3">MZ5-1-6</strain>
    </source>
</reference>
<dbReference type="EMBL" id="CP034204">
    <property type="protein sequence ID" value="QBZ54939.1"/>
    <property type="molecule type" value="Genomic_DNA"/>
</dbReference>
<name>A0A4P7MY49_PYROR</name>
<organism evidence="3 4">
    <name type="scientific">Pyricularia oryzae</name>
    <name type="common">Rice blast fungus</name>
    <name type="synonym">Magnaporthe oryzae</name>
    <dbReference type="NCBI Taxonomy" id="318829"/>
    <lineage>
        <taxon>Eukaryota</taxon>
        <taxon>Fungi</taxon>
        <taxon>Dikarya</taxon>
        <taxon>Ascomycota</taxon>
        <taxon>Pezizomycotina</taxon>
        <taxon>Sordariomycetes</taxon>
        <taxon>Sordariomycetidae</taxon>
        <taxon>Magnaporthales</taxon>
        <taxon>Pyriculariaceae</taxon>
        <taxon>Pyricularia</taxon>
    </lineage>
</organism>
<feature type="compositionally biased region" description="Basic and acidic residues" evidence="1">
    <location>
        <begin position="300"/>
        <end position="310"/>
    </location>
</feature>
<feature type="signal peptide" evidence="2">
    <location>
        <begin position="1"/>
        <end position="21"/>
    </location>
</feature>
<feature type="compositionally biased region" description="Basic residues" evidence="1">
    <location>
        <begin position="194"/>
        <end position="206"/>
    </location>
</feature>
<evidence type="ECO:0000256" key="1">
    <source>
        <dbReference type="SAM" id="MobiDB-lite"/>
    </source>
</evidence>
<dbReference type="Proteomes" id="UP000294847">
    <property type="component" value="Chromosome 1"/>
</dbReference>
<feature type="compositionally biased region" description="Basic and acidic residues" evidence="1">
    <location>
        <begin position="131"/>
        <end position="144"/>
    </location>
</feature>
<evidence type="ECO:0000313" key="4">
    <source>
        <dbReference type="Proteomes" id="UP000294847"/>
    </source>
</evidence>
<evidence type="ECO:0000313" key="3">
    <source>
        <dbReference type="EMBL" id="QBZ54939.1"/>
    </source>
</evidence>
<feature type="compositionally biased region" description="Basic residues" evidence="1">
    <location>
        <begin position="373"/>
        <end position="385"/>
    </location>
</feature>
<feature type="compositionally biased region" description="Basic and acidic residues" evidence="1">
    <location>
        <begin position="84"/>
        <end position="114"/>
    </location>
</feature>
<keyword evidence="2" id="KW-0732">Signal</keyword>
<feature type="compositionally biased region" description="Basic and acidic residues" evidence="1">
    <location>
        <begin position="237"/>
        <end position="247"/>
    </location>
</feature>
<feature type="compositionally biased region" description="Basic and acidic residues" evidence="1">
    <location>
        <begin position="357"/>
        <end position="367"/>
    </location>
</feature>
<feature type="chain" id="PRO_5020373519" evidence="2">
    <location>
        <begin position="22"/>
        <end position="385"/>
    </location>
</feature>
<gene>
    <name evidence="3" type="ORF">PoMZ_10652</name>
</gene>
<dbReference type="AlphaFoldDB" id="A0A4P7MY49"/>
<sequence length="385" mass="42449">MHISSWLKFTLLAALGPQALAKIIADPGADKGTLGASGRPHILRDPLPGDDDNHGAGSPPPGVVVPRPHDTTTAPHPGTIHNKRTSEELRRFPELRENNLDEHGRELKWGEGKRLPPNLWPNSFLPQMGYRPEENKGGENKEQAHSPSPRRGGQQSSFPKSPRSVEGRIAARSNDPDAGKQGVDADGNPISKLGRVHRIQRGRRVSPRGEEPSVLEARARPVLTTEPKSKSPKAKKPKEPKEPKDETTPEEQQGDPRPRENNVYNPDGSFNKYAARGLEARARPVLTTEPKPKSPKAKKPKEPKEPKDETTPEEQQGDPRPRENNVYNPDGSFNKYAARGLEARTEPKYYDANADPSSRDKGVHMDDGSIAPHGRRVRNGKSCRA</sequence>
<protein>
    <submittedName>
        <fullName evidence="3">Uncharacterized protein</fullName>
    </submittedName>
</protein>
<feature type="region of interest" description="Disordered" evidence="1">
    <location>
        <begin position="35"/>
        <end position="385"/>
    </location>
</feature>
<evidence type="ECO:0000256" key="2">
    <source>
        <dbReference type="SAM" id="SignalP"/>
    </source>
</evidence>
<proteinExistence type="predicted"/>